<protein>
    <submittedName>
        <fullName evidence="3">Uncharacterized protein</fullName>
    </submittedName>
</protein>
<dbReference type="RefSeq" id="WP_023403319.1">
    <property type="nucleotide sequence ID" value="NZ_BAUJ01000012.1"/>
</dbReference>
<name>V5FJ12_9VIBR</name>
<feature type="region of interest" description="Disordered" evidence="1">
    <location>
        <begin position="34"/>
        <end position="56"/>
    </location>
</feature>
<organism evidence="3 4">
    <name type="scientific">Vibrio halioticoli NBRC 102217</name>
    <dbReference type="NCBI Taxonomy" id="1219072"/>
    <lineage>
        <taxon>Bacteria</taxon>
        <taxon>Pseudomonadati</taxon>
        <taxon>Pseudomonadota</taxon>
        <taxon>Gammaproteobacteria</taxon>
        <taxon>Vibrionales</taxon>
        <taxon>Vibrionaceae</taxon>
        <taxon>Vibrio</taxon>
    </lineage>
</organism>
<reference evidence="3 4" key="2">
    <citation type="submission" date="2013-11" db="EMBL/GenBank/DDBJ databases">
        <title>Whole genome shotgun sequence of Vibrio halioticoli NBRC 102217.</title>
        <authorList>
            <person name="Isaki S."/>
            <person name="Kimura A."/>
            <person name="Ohji S."/>
            <person name="Hosoyama A."/>
            <person name="Fujita N."/>
            <person name="Hashimoto M."/>
            <person name="Hosoyama Y."/>
            <person name="Yamazoe A."/>
        </authorList>
    </citation>
    <scope>NUCLEOTIDE SEQUENCE [LARGE SCALE GENOMIC DNA]</scope>
    <source>
        <strain evidence="3 4">NBRC 102217</strain>
    </source>
</reference>
<evidence type="ECO:0000313" key="3">
    <source>
        <dbReference type="EMBL" id="GAD88942.1"/>
    </source>
</evidence>
<keyword evidence="2" id="KW-0472">Membrane</keyword>
<evidence type="ECO:0000256" key="2">
    <source>
        <dbReference type="SAM" id="Phobius"/>
    </source>
</evidence>
<keyword evidence="2" id="KW-1133">Transmembrane helix</keyword>
<evidence type="ECO:0000256" key="1">
    <source>
        <dbReference type="SAM" id="MobiDB-lite"/>
    </source>
</evidence>
<gene>
    <name evidence="3" type="ORF">VHA01S_012_00580</name>
</gene>
<reference evidence="3 4" key="1">
    <citation type="submission" date="2013-10" db="EMBL/GenBank/DDBJ databases">
        <authorList>
            <person name="Ichikawa N."/>
            <person name="Kimura A."/>
            <person name="Ohji S."/>
            <person name="Hosoyama A."/>
            <person name="Fujita N."/>
        </authorList>
    </citation>
    <scope>NUCLEOTIDE SEQUENCE [LARGE SCALE GENOMIC DNA]</scope>
    <source>
        <strain evidence="3 4">NBRC 102217</strain>
    </source>
</reference>
<keyword evidence="4" id="KW-1185">Reference proteome</keyword>
<evidence type="ECO:0000313" key="4">
    <source>
        <dbReference type="Proteomes" id="UP000017800"/>
    </source>
</evidence>
<comment type="caution">
    <text evidence="3">The sequence shown here is derived from an EMBL/GenBank/DDBJ whole genome shotgun (WGS) entry which is preliminary data.</text>
</comment>
<keyword evidence="2" id="KW-0812">Transmembrane</keyword>
<feature type="transmembrane region" description="Helical" evidence="2">
    <location>
        <begin position="6"/>
        <end position="23"/>
    </location>
</feature>
<dbReference type="eggNOG" id="ENOG5031Q48">
    <property type="taxonomic scope" value="Bacteria"/>
</dbReference>
<dbReference type="EMBL" id="BAUJ01000012">
    <property type="protein sequence ID" value="GAD88942.1"/>
    <property type="molecule type" value="Genomic_DNA"/>
</dbReference>
<dbReference type="Proteomes" id="UP000017800">
    <property type="component" value="Unassembled WGS sequence"/>
</dbReference>
<proteinExistence type="predicted"/>
<accession>V5FJ12</accession>
<dbReference type="AlphaFoldDB" id="V5FJ12"/>
<sequence length="56" mass="6140">MNIKPIQFVILGVIVGFSMNGLYDMAQEARSTSMVQQSAQQKPNTFSNCTVDAKNS</sequence>